<evidence type="ECO:0000313" key="1">
    <source>
        <dbReference type="Proteomes" id="UP001652661"/>
    </source>
</evidence>
<protein>
    <submittedName>
        <fullName evidence="2">Uncharacterized protein</fullName>
    </submittedName>
</protein>
<accession>A0ABM4GJU2</accession>
<keyword evidence="1" id="KW-1185">Reference proteome</keyword>
<dbReference type="RefSeq" id="XP_070142987.1">
    <property type="nucleotide sequence ID" value="XM_070286886.1"/>
</dbReference>
<sequence length="96" mass="10901">MLGLRRNCHDDASDAEHVKLKPLLPSPPQWPSSSLVSSLPLSQPTLLLQRLQLNQHLNERITFSLEQYHKNVIKKLAASSLGKFQVFRLTKNVCQT</sequence>
<dbReference type="Proteomes" id="UP001652661">
    <property type="component" value="Chromosome 3R"/>
</dbReference>
<gene>
    <name evidence="2" type="primary">LOC108084031</name>
</gene>
<name>A0ABM4GJU2_DROKI</name>
<dbReference type="GeneID" id="108084031"/>
<evidence type="ECO:0000313" key="2">
    <source>
        <dbReference type="RefSeq" id="XP_070142987.1"/>
    </source>
</evidence>
<reference evidence="2" key="1">
    <citation type="submission" date="2025-08" db="UniProtKB">
        <authorList>
            <consortium name="RefSeq"/>
        </authorList>
    </citation>
    <scope>IDENTIFICATION</scope>
    <source>
        <strain evidence="2">14028-0561.14</strain>
        <tissue evidence="2">Whole fly</tissue>
    </source>
</reference>
<proteinExistence type="predicted"/>
<organism evidence="1 2">
    <name type="scientific">Drosophila kikkawai</name>
    <name type="common">Fruit fly</name>
    <dbReference type="NCBI Taxonomy" id="30033"/>
    <lineage>
        <taxon>Eukaryota</taxon>
        <taxon>Metazoa</taxon>
        <taxon>Ecdysozoa</taxon>
        <taxon>Arthropoda</taxon>
        <taxon>Hexapoda</taxon>
        <taxon>Insecta</taxon>
        <taxon>Pterygota</taxon>
        <taxon>Neoptera</taxon>
        <taxon>Endopterygota</taxon>
        <taxon>Diptera</taxon>
        <taxon>Brachycera</taxon>
        <taxon>Muscomorpha</taxon>
        <taxon>Ephydroidea</taxon>
        <taxon>Drosophilidae</taxon>
        <taxon>Drosophila</taxon>
        <taxon>Sophophora</taxon>
    </lineage>
</organism>